<dbReference type="SUPFAM" id="SSF52499">
    <property type="entry name" value="Isochorismatase-like hydrolases"/>
    <property type="match status" value="1"/>
</dbReference>
<dbReference type="PANTHER" id="PTHR43540">
    <property type="entry name" value="PEROXYUREIDOACRYLATE/UREIDOACRYLATE AMIDOHYDROLASE-RELATED"/>
    <property type="match status" value="1"/>
</dbReference>
<dbReference type="Proteomes" id="UP000262832">
    <property type="component" value="Chromosome II"/>
</dbReference>
<name>A0ABM6Z013_9VIBR</name>
<sequence length="187" mass="20414">MSITQIDTHTALIVIDLQHGIVDLVDPSNAKTVIEHTNLLLTTFRRQNWPVVQVNVAGRPIGRVDASPRPSNSQGNNWAALHKDVLHHPDDIAITKKTWGAFSHTHLHENLQQLNVSQVVIVGIATSMGVLSTAMQAYELGYNVTICHDAVTDPSLDNHAFALSSVIPKISEVGTTLDFISLAKSLY</sequence>
<evidence type="ECO:0000313" key="4">
    <source>
        <dbReference type="Proteomes" id="UP000262832"/>
    </source>
</evidence>
<evidence type="ECO:0000259" key="2">
    <source>
        <dbReference type="Pfam" id="PF00857"/>
    </source>
</evidence>
<dbReference type="CDD" id="cd00431">
    <property type="entry name" value="cysteine_hydrolases"/>
    <property type="match status" value="1"/>
</dbReference>
<dbReference type="InterPro" id="IPR036380">
    <property type="entry name" value="Isochorismatase-like_sf"/>
</dbReference>
<keyword evidence="4" id="KW-1185">Reference proteome</keyword>
<accession>A0ABM6Z013</accession>
<evidence type="ECO:0000313" key="3">
    <source>
        <dbReference type="EMBL" id="AXY03401.1"/>
    </source>
</evidence>
<dbReference type="PANTHER" id="PTHR43540:SF7">
    <property type="entry name" value="ISOCHORISMATASE FAMILY PROTEIN YECD"/>
    <property type="match status" value="1"/>
</dbReference>
<reference evidence="3 4" key="1">
    <citation type="submission" date="2018-08" db="EMBL/GenBank/DDBJ databases">
        <title>Genomic taxonomy of the Vibrionaceae family.</title>
        <authorList>
            <person name="Gomez-Gil B."/>
            <person name="Tanaka M."/>
            <person name="Sawabe T."/>
            <person name="Enciso-Ibarra K."/>
        </authorList>
    </citation>
    <scope>NUCLEOTIDE SEQUENCE [LARGE SCALE GENOMIC DNA]</scope>
    <source>
        <strain evidence="3 4">CAIM 1831</strain>
    </source>
</reference>
<feature type="domain" description="Isochorismatase-like" evidence="2">
    <location>
        <begin position="10"/>
        <end position="176"/>
    </location>
</feature>
<keyword evidence="1 3" id="KW-0378">Hydrolase</keyword>
<dbReference type="EMBL" id="CP032094">
    <property type="protein sequence ID" value="AXY03401.1"/>
    <property type="molecule type" value="Genomic_DNA"/>
</dbReference>
<organism evidence="3 4">
    <name type="scientific">Vibrio alfacsensis</name>
    <dbReference type="NCBI Taxonomy" id="1074311"/>
    <lineage>
        <taxon>Bacteria</taxon>
        <taxon>Pseudomonadati</taxon>
        <taxon>Pseudomonadota</taxon>
        <taxon>Gammaproteobacteria</taxon>
        <taxon>Vibrionales</taxon>
        <taxon>Vibrionaceae</taxon>
        <taxon>Vibrio</taxon>
    </lineage>
</organism>
<protein>
    <submittedName>
        <fullName evidence="3">Cysteine hydrolase</fullName>
    </submittedName>
</protein>
<gene>
    <name evidence="3" type="ORF">D1115_21275</name>
</gene>
<dbReference type="GO" id="GO:0016787">
    <property type="term" value="F:hydrolase activity"/>
    <property type="evidence" value="ECO:0007669"/>
    <property type="project" value="UniProtKB-KW"/>
</dbReference>
<dbReference type="Gene3D" id="3.40.50.850">
    <property type="entry name" value="Isochorismatase-like"/>
    <property type="match status" value="1"/>
</dbReference>
<dbReference type="RefSeq" id="WP_128813290.1">
    <property type="nucleotide sequence ID" value="NZ_CP032094.1"/>
</dbReference>
<dbReference type="Pfam" id="PF00857">
    <property type="entry name" value="Isochorismatase"/>
    <property type="match status" value="1"/>
</dbReference>
<dbReference type="InterPro" id="IPR000868">
    <property type="entry name" value="Isochorismatase-like_dom"/>
</dbReference>
<dbReference type="InterPro" id="IPR050272">
    <property type="entry name" value="Isochorismatase-like_hydrls"/>
</dbReference>
<evidence type="ECO:0000256" key="1">
    <source>
        <dbReference type="ARBA" id="ARBA00022801"/>
    </source>
</evidence>
<proteinExistence type="predicted"/>